<dbReference type="Gene3D" id="3.30.40.10">
    <property type="entry name" value="Zinc/RING finger domain, C3HC4 (zinc finger)"/>
    <property type="match status" value="1"/>
</dbReference>
<dbReference type="SUPFAM" id="SSF57850">
    <property type="entry name" value="RING/U-box"/>
    <property type="match status" value="1"/>
</dbReference>
<dbReference type="Proteomes" id="UP000799424">
    <property type="component" value="Unassembled WGS sequence"/>
</dbReference>
<proteinExistence type="predicted"/>
<protein>
    <recommendedName>
        <fullName evidence="3">RING-type domain-containing protein</fullName>
    </recommendedName>
</protein>
<keyword evidence="2" id="KW-1185">Reference proteome</keyword>
<evidence type="ECO:0000313" key="1">
    <source>
        <dbReference type="EMBL" id="KAF2825777.1"/>
    </source>
</evidence>
<name>A0A6A6ZZB3_9PLEO</name>
<gene>
    <name evidence="1" type="ORF">CC86DRAFT_382773</name>
</gene>
<organism evidence="1 2">
    <name type="scientific">Ophiobolus disseminans</name>
    <dbReference type="NCBI Taxonomy" id="1469910"/>
    <lineage>
        <taxon>Eukaryota</taxon>
        <taxon>Fungi</taxon>
        <taxon>Dikarya</taxon>
        <taxon>Ascomycota</taxon>
        <taxon>Pezizomycotina</taxon>
        <taxon>Dothideomycetes</taxon>
        <taxon>Pleosporomycetidae</taxon>
        <taxon>Pleosporales</taxon>
        <taxon>Pleosporineae</taxon>
        <taxon>Phaeosphaeriaceae</taxon>
        <taxon>Ophiobolus</taxon>
    </lineage>
</organism>
<evidence type="ECO:0008006" key="3">
    <source>
        <dbReference type="Google" id="ProtNLM"/>
    </source>
</evidence>
<dbReference type="InterPro" id="IPR013083">
    <property type="entry name" value="Znf_RING/FYVE/PHD"/>
</dbReference>
<dbReference type="OrthoDB" id="3797411at2759"/>
<sequence>MQQPFLHVHMDFPLLFPSLFVSLERLKDDPYEAGWVLGCINDMAGCFIRAYVRTPPGSDVNNYLSTARAFAQSYLRAFNSSDLDIGQLLDVVQMVHTSHTQTGTYQPSPVAVDDQLIQEDMIMELDDRFAELLDEAVVKYMYDGETDRIEFVDLAWGWNDAQEIDDEDISTHLRVQYIPDETPTEYIPCGPKIPLHDFSAPYTSATLPDATSSICCESFEADDSRPIVLARCVSSHIFHGECLGWWVNESAMANANTCPIDRAVLCVGRGRVHPTT</sequence>
<evidence type="ECO:0000313" key="2">
    <source>
        <dbReference type="Proteomes" id="UP000799424"/>
    </source>
</evidence>
<accession>A0A6A6ZZB3</accession>
<dbReference type="AlphaFoldDB" id="A0A6A6ZZB3"/>
<reference evidence="1" key="1">
    <citation type="journal article" date="2020" name="Stud. Mycol.">
        <title>101 Dothideomycetes genomes: a test case for predicting lifestyles and emergence of pathogens.</title>
        <authorList>
            <person name="Haridas S."/>
            <person name="Albert R."/>
            <person name="Binder M."/>
            <person name="Bloem J."/>
            <person name="Labutti K."/>
            <person name="Salamov A."/>
            <person name="Andreopoulos B."/>
            <person name="Baker S."/>
            <person name="Barry K."/>
            <person name="Bills G."/>
            <person name="Bluhm B."/>
            <person name="Cannon C."/>
            <person name="Castanera R."/>
            <person name="Culley D."/>
            <person name="Daum C."/>
            <person name="Ezra D."/>
            <person name="Gonzalez J."/>
            <person name="Henrissat B."/>
            <person name="Kuo A."/>
            <person name="Liang C."/>
            <person name="Lipzen A."/>
            <person name="Lutzoni F."/>
            <person name="Magnuson J."/>
            <person name="Mondo S."/>
            <person name="Nolan M."/>
            <person name="Ohm R."/>
            <person name="Pangilinan J."/>
            <person name="Park H.-J."/>
            <person name="Ramirez L."/>
            <person name="Alfaro M."/>
            <person name="Sun H."/>
            <person name="Tritt A."/>
            <person name="Yoshinaga Y."/>
            <person name="Zwiers L.-H."/>
            <person name="Turgeon B."/>
            <person name="Goodwin S."/>
            <person name="Spatafora J."/>
            <person name="Crous P."/>
            <person name="Grigoriev I."/>
        </authorList>
    </citation>
    <scope>NUCLEOTIDE SEQUENCE</scope>
    <source>
        <strain evidence="1">CBS 113818</strain>
    </source>
</reference>
<dbReference type="EMBL" id="MU006227">
    <property type="protein sequence ID" value="KAF2825777.1"/>
    <property type="molecule type" value="Genomic_DNA"/>
</dbReference>